<dbReference type="PANTHER" id="PTHR33146:SF26">
    <property type="entry name" value="ENDONUCLEASE 4"/>
    <property type="match status" value="1"/>
</dbReference>
<name>A0A2P5DCF5_PARAD</name>
<evidence type="ECO:0000256" key="2">
    <source>
        <dbReference type="ARBA" id="ARBA00009547"/>
    </source>
</evidence>
<evidence type="ECO:0000256" key="6">
    <source>
        <dbReference type="ARBA" id="ARBA00022759"/>
    </source>
</evidence>
<protein>
    <recommendedName>
        <fullName evidence="3">Aspergillus nuclease S1</fullName>
        <ecNumber evidence="3">3.1.30.1</ecNumber>
    </recommendedName>
</protein>
<dbReference type="InterPro" id="IPR003154">
    <property type="entry name" value="S1/P1nuclease"/>
</dbReference>
<keyword evidence="7" id="KW-0378">Hydrolase</keyword>
<dbReference type="EMBL" id="JXTB01000047">
    <property type="protein sequence ID" value="PON70979.1"/>
    <property type="molecule type" value="Genomic_DNA"/>
</dbReference>
<evidence type="ECO:0000256" key="1">
    <source>
        <dbReference type="ARBA" id="ARBA00000245"/>
    </source>
</evidence>
<reference evidence="11" key="1">
    <citation type="submission" date="2016-06" db="EMBL/GenBank/DDBJ databases">
        <title>Parallel loss of symbiosis genes in relatives of nitrogen-fixing non-legume Parasponia.</title>
        <authorList>
            <person name="Van Velzen R."/>
            <person name="Holmer R."/>
            <person name="Bu F."/>
            <person name="Rutten L."/>
            <person name="Van Zeijl A."/>
            <person name="Liu W."/>
            <person name="Santuari L."/>
            <person name="Cao Q."/>
            <person name="Sharma T."/>
            <person name="Shen D."/>
            <person name="Roswanjaya Y."/>
            <person name="Wardhani T."/>
            <person name="Kalhor M.S."/>
            <person name="Jansen J."/>
            <person name="Van den Hoogen J."/>
            <person name="Gungor B."/>
            <person name="Hartog M."/>
            <person name="Hontelez J."/>
            <person name="Verver J."/>
            <person name="Yang W.-C."/>
            <person name="Schijlen E."/>
            <person name="Repin R."/>
            <person name="Schilthuizen M."/>
            <person name="Schranz E."/>
            <person name="Heidstra R."/>
            <person name="Miyata K."/>
            <person name="Fedorova E."/>
            <person name="Kohlen W."/>
            <person name="Bisseling T."/>
            <person name="Smit S."/>
            <person name="Geurts R."/>
        </authorList>
    </citation>
    <scope>NUCLEOTIDE SEQUENCE [LARGE SCALE GENOMIC DNA]</scope>
    <source>
        <strain evidence="11">cv. WU1-14</strain>
    </source>
</reference>
<dbReference type="EC" id="3.1.30.1" evidence="3"/>
<evidence type="ECO:0000256" key="5">
    <source>
        <dbReference type="ARBA" id="ARBA00022723"/>
    </source>
</evidence>
<comment type="caution">
    <text evidence="10">The sequence shown here is derived from an EMBL/GenBank/DDBJ whole genome shotgun (WGS) entry which is preliminary data.</text>
</comment>
<dbReference type="Pfam" id="PF02265">
    <property type="entry name" value="S1-P1_nuclease"/>
    <property type="match status" value="1"/>
</dbReference>
<keyword evidence="8" id="KW-1015">Disulfide bond</keyword>
<dbReference type="SUPFAM" id="SSF48537">
    <property type="entry name" value="Phospholipase C/P1 nuclease"/>
    <property type="match status" value="1"/>
</dbReference>
<dbReference type="STRING" id="3476.A0A2P5DCF5"/>
<keyword evidence="4" id="KW-0540">Nuclease</keyword>
<evidence type="ECO:0000256" key="9">
    <source>
        <dbReference type="ARBA" id="ARBA00023180"/>
    </source>
</evidence>
<keyword evidence="9" id="KW-0325">Glycoprotein</keyword>
<proteinExistence type="inferred from homology"/>
<dbReference type="GO" id="GO:0006308">
    <property type="term" value="P:DNA catabolic process"/>
    <property type="evidence" value="ECO:0007669"/>
    <property type="project" value="InterPro"/>
</dbReference>
<dbReference type="GO" id="GO:0046872">
    <property type="term" value="F:metal ion binding"/>
    <property type="evidence" value="ECO:0007669"/>
    <property type="project" value="UniProtKB-KW"/>
</dbReference>
<dbReference type="Gene3D" id="1.10.575.10">
    <property type="entry name" value="P1 Nuclease"/>
    <property type="match status" value="1"/>
</dbReference>
<organism evidence="10 11">
    <name type="scientific">Parasponia andersonii</name>
    <name type="common">Sponia andersonii</name>
    <dbReference type="NCBI Taxonomy" id="3476"/>
    <lineage>
        <taxon>Eukaryota</taxon>
        <taxon>Viridiplantae</taxon>
        <taxon>Streptophyta</taxon>
        <taxon>Embryophyta</taxon>
        <taxon>Tracheophyta</taxon>
        <taxon>Spermatophyta</taxon>
        <taxon>Magnoliopsida</taxon>
        <taxon>eudicotyledons</taxon>
        <taxon>Gunneridae</taxon>
        <taxon>Pentapetalae</taxon>
        <taxon>rosids</taxon>
        <taxon>fabids</taxon>
        <taxon>Rosales</taxon>
        <taxon>Cannabaceae</taxon>
        <taxon>Parasponia</taxon>
    </lineage>
</organism>
<accession>A0A2P5DCF5</accession>
<sequence length="126" mass="13833">MQWGEQEGVIVSMVRLMTAQVRGNCRQANSDADSSKRRHRRDLDCVASTTAANYEILSPNMGLGLFIPIPILVLLEVNKAEGHYATCKIAEGYLSEETIADVKQLLPASAEASLALVCSWPDDIRQ</sequence>
<evidence type="ECO:0000256" key="4">
    <source>
        <dbReference type="ARBA" id="ARBA00022722"/>
    </source>
</evidence>
<evidence type="ECO:0000313" key="10">
    <source>
        <dbReference type="EMBL" id="PON70979.1"/>
    </source>
</evidence>
<comment type="catalytic activity">
    <reaction evidence="1">
        <text>Endonucleolytic cleavage to 5'-phosphomononucleotide and 5'-phosphooligonucleotide end-products.</text>
        <dbReference type="EC" id="3.1.30.1"/>
    </reaction>
</comment>
<gene>
    <name evidence="10" type="ORF">PanWU01x14_076890</name>
</gene>
<evidence type="ECO:0000256" key="7">
    <source>
        <dbReference type="ARBA" id="ARBA00022801"/>
    </source>
</evidence>
<dbReference type="InterPro" id="IPR008947">
    <property type="entry name" value="PLipase_C/P1_nuclease_dom_sf"/>
</dbReference>
<dbReference type="PANTHER" id="PTHR33146">
    <property type="entry name" value="ENDONUCLEASE 4"/>
    <property type="match status" value="1"/>
</dbReference>
<dbReference type="Proteomes" id="UP000237105">
    <property type="component" value="Unassembled WGS sequence"/>
</dbReference>
<dbReference type="GO" id="GO:0003676">
    <property type="term" value="F:nucleic acid binding"/>
    <property type="evidence" value="ECO:0007669"/>
    <property type="project" value="InterPro"/>
</dbReference>
<evidence type="ECO:0000256" key="8">
    <source>
        <dbReference type="ARBA" id="ARBA00023157"/>
    </source>
</evidence>
<comment type="similarity">
    <text evidence="2">Belongs to the nuclease type I family.</text>
</comment>
<dbReference type="GO" id="GO:0000014">
    <property type="term" value="F:single-stranded DNA endodeoxyribonuclease activity"/>
    <property type="evidence" value="ECO:0007669"/>
    <property type="project" value="UniProtKB-ARBA"/>
</dbReference>
<dbReference type="AlphaFoldDB" id="A0A2P5DCF5"/>
<evidence type="ECO:0000313" key="11">
    <source>
        <dbReference type="Proteomes" id="UP000237105"/>
    </source>
</evidence>
<dbReference type="GO" id="GO:0004521">
    <property type="term" value="F:RNA endonuclease activity"/>
    <property type="evidence" value="ECO:0007669"/>
    <property type="project" value="UniProtKB-ARBA"/>
</dbReference>
<evidence type="ECO:0000256" key="3">
    <source>
        <dbReference type="ARBA" id="ARBA00012562"/>
    </source>
</evidence>
<dbReference type="OrthoDB" id="441446at2759"/>
<keyword evidence="11" id="KW-1185">Reference proteome</keyword>
<keyword evidence="5" id="KW-0479">Metal-binding</keyword>
<keyword evidence="6" id="KW-0255">Endonuclease</keyword>